<feature type="domain" description="Nucleotidyl transferase" evidence="6">
    <location>
        <begin position="2"/>
        <end position="231"/>
    </location>
</feature>
<sequence>MKAVIMAGGEGTRLRPLTCGIPKPMVPVLNKPVIEYTIKLLKKHNFNKIAITTFYLSNHIIDYLGDGSRFGVSIEYFIEETPLGTGGSVLNTGDFLDDSILIISGDVLTDIDLSKAIEFHKSKNSMATLILKRESNPLEYGIVITSNDGRIQRFLEKPSWGEVFSDTINTGIYILERDVFKYYKKGDVFDFSKDLFPKLLKDNVPMFGYITEEYWNDIGDINSYKQTHFDILSGKVNIDLENPMLKEGIFVGEGSVIKEDVIIKPPVYIGKNCFIDSKVVLEPFTIIGNNCDISENVNIKKSIIWDNSTIGTSTQIRSSIICNKVIIKSNVNLFEDSVVGSESIVEAFSTIKPGVKIWPFKKIKESSIVNNNLVWGTKVSKTLFGNRDISGDINIDITPEFSSLLGSAYASIVKKDKPVIVSCDNTNSAKAIKNSILSGLLSSGVRIIDIEDITLPIARNAVKFYSASGGIHVYMDSSLSSKAHIEFINEKGGNIDRATEKKLEHLYHRQDFERCNPDSIKDVIKVYNYSSFYINTISSMLKHTQKIKSKNPKILISSESDLTITIASKLLSEIGCRINIDYSLKDKDWDNKAIENLCKKVVNEGYFLGFIISGNGESLKIIDDQGSVVDREKYLLLTELIIAKSGRSNKFIVPHTITKQVEEIAKNYSIDVIRTKSSVSSLLNEILKDENSFYQYFLNFDAIAASALFIDFIVGSDVAPHEIVNEIPKFYTKYREILCDISERGRIIRQLIEENKDKDIELFEGLKINTEKGWAIIVPDNEKPIFSIYSEGYSEEFADEISADVFDKVVRLLNNS</sequence>
<dbReference type="Gene3D" id="2.160.10.10">
    <property type="entry name" value="Hexapeptide repeat proteins"/>
    <property type="match status" value="1"/>
</dbReference>
<comment type="similarity">
    <text evidence="2">Belongs to the phosphohexose mutase family.</text>
</comment>
<dbReference type="InterPro" id="IPR011004">
    <property type="entry name" value="Trimer_LpxA-like_sf"/>
</dbReference>
<dbReference type="InterPro" id="IPR029044">
    <property type="entry name" value="Nucleotide-diphossugar_trans"/>
</dbReference>
<evidence type="ECO:0000313" key="9">
    <source>
        <dbReference type="EMBL" id="CCJ33636.1"/>
    </source>
</evidence>
<keyword evidence="4" id="KW-0396">Initiation factor</keyword>
<evidence type="ECO:0000256" key="5">
    <source>
        <dbReference type="ARBA" id="ARBA00022917"/>
    </source>
</evidence>
<dbReference type="InterPro" id="IPR050486">
    <property type="entry name" value="Mannose-1P_guanyltransferase"/>
</dbReference>
<dbReference type="STRING" id="857293.CAAU_1552"/>
<dbReference type="AlphaFoldDB" id="I7J5C0"/>
<comment type="subcellular location">
    <subcellularLocation>
        <location evidence="1">Cytoplasm</location>
        <location evidence="1">Cytosol</location>
    </subcellularLocation>
</comment>
<dbReference type="InterPro" id="IPR005844">
    <property type="entry name" value="A-D-PHexomutase_a/b/a-I"/>
</dbReference>
<evidence type="ECO:0000256" key="3">
    <source>
        <dbReference type="ARBA" id="ARBA00022490"/>
    </source>
</evidence>
<dbReference type="EMBL" id="CAKP01000082">
    <property type="protein sequence ID" value="CCJ33636.1"/>
    <property type="molecule type" value="Genomic_DNA"/>
</dbReference>
<proteinExistence type="inferred from homology"/>
<dbReference type="Proteomes" id="UP000007652">
    <property type="component" value="Unassembled WGS sequence"/>
</dbReference>
<dbReference type="GO" id="GO:0016779">
    <property type="term" value="F:nucleotidyltransferase activity"/>
    <property type="evidence" value="ECO:0007669"/>
    <property type="project" value="UniProtKB-KW"/>
</dbReference>
<gene>
    <name evidence="9" type="ORF">CAAU_1552</name>
</gene>
<dbReference type="SUPFAM" id="SSF53448">
    <property type="entry name" value="Nucleotide-diphospho-sugar transferases"/>
    <property type="match status" value="1"/>
</dbReference>
<evidence type="ECO:0000259" key="7">
    <source>
        <dbReference type="Pfam" id="PF02878"/>
    </source>
</evidence>
<dbReference type="Gene3D" id="3.40.120.10">
    <property type="entry name" value="Alpha-D-Glucose-1,6-Bisphosphate, subunit A, domain 3"/>
    <property type="match status" value="3"/>
</dbReference>
<keyword evidence="9" id="KW-0548">Nucleotidyltransferase</keyword>
<dbReference type="Pfam" id="PF02878">
    <property type="entry name" value="PGM_PMM_I"/>
    <property type="match status" value="1"/>
</dbReference>
<reference evidence="9 10" key="1">
    <citation type="journal article" date="2011" name="J. Bacteriol.">
        <title>Draft genome sequence of Caloramator australicus strain RC3T, a thermoanaerobe from the Great Artesian Basin of Australia.</title>
        <authorList>
            <person name="Ogg C.D."/>
            <person name="Patel B.K.C."/>
        </authorList>
    </citation>
    <scope>NUCLEOTIDE SEQUENCE [LARGE SCALE GENOMIC DNA]</scope>
    <source>
        <strain evidence="9 10">RC3</strain>
    </source>
</reference>
<dbReference type="Gene3D" id="3.30.310.50">
    <property type="entry name" value="Alpha-D-phosphohexomutase, C-terminal domain"/>
    <property type="match status" value="1"/>
</dbReference>
<feature type="domain" description="EIF2B subunit epsilon/gamma LbH" evidence="8">
    <location>
        <begin position="248"/>
        <end position="347"/>
    </location>
</feature>
<keyword evidence="5" id="KW-0648">Protein biosynthesis</keyword>
<evidence type="ECO:0000259" key="6">
    <source>
        <dbReference type="Pfam" id="PF00483"/>
    </source>
</evidence>
<keyword evidence="9" id="KW-0808">Transferase</keyword>
<dbReference type="GO" id="GO:0004615">
    <property type="term" value="F:phosphomannomutase activity"/>
    <property type="evidence" value="ECO:0007669"/>
    <property type="project" value="UniProtKB-EC"/>
</dbReference>
<evidence type="ECO:0000256" key="1">
    <source>
        <dbReference type="ARBA" id="ARBA00004514"/>
    </source>
</evidence>
<dbReference type="EC" id="5.4.2.8" evidence="9"/>
<name>I7J5C0_9CLOT</name>
<dbReference type="GO" id="GO:0005975">
    <property type="term" value="P:carbohydrate metabolic process"/>
    <property type="evidence" value="ECO:0007669"/>
    <property type="project" value="InterPro"/>
</dbReference>
<dbReference type="InterPro" id="IPR056764">
    <property type="entry name" value="LbH_EIF2B3/5"/>
</dbReference>
<evidence type="ECO:0000256" key="4">
    <source>
        <dbReference type="ARBA" id="ARBA00022540"/>
    </source>
</evidence>
<evidence type="ECO:0000313" key="10">
    <source>
        <dbReference type="Proteomes" id="UP000007652"/>
    </source>
</evidence>
<dbReference type="InterPro" id="IPR005835">
    <property type="entry name" value="NTP_transferase_dom"/>
</dbReference>
<evidence type="ECO:0000259" key="8">
    <source>
        <dbReference type="Pfam" id="PF25084"/>
    </source>
</evidence>
<keyword evidence="10" id="KW-1185">Reference proteome</keyword>
<organism evidence="9 10">
    <name type="scientific">Caloramator australicus RC3</name>
    <dbReference type="NCBI Taxonomy" id="857293"/>
    <lineage>
        <taxon>Bacteria</taxon>
        <taxon>Bacillati</taxon>
        <taxon>Bacillota</taxon>
        <taxon>Clostridia</taxon>
        <taxon>Eubacteriales</taxon>
        <taxon>Clostridiaceae</taxon>
        <taxon>Caloramator</taxon>
    </lineage>
</organism>
<keyword evidence="3" id="KW-0963">Cytoplasm</keyword>
<dbReference type="Pfam" id="PF25084">
    <property type="entry name" value="LbH_EIF2B"/>
    <property type="match status" value="1"/>
</dbReference>
<feature type="domain" description="Alpha-D-phosphohexomutase alpha/beta/alpha" evidence="7">
    <location>
        <begin position="382"/>
        <end position="513"/>
    </location>
</feature>
<keyword evidence="9" id="KW-0413">Isomerase</keyword>
<dbReference type="PANTHER" id="PTHR22572">
    <property type="entry name" value="SUGAR-1-PHOSPHATE GUANYL TRANSFERASE"/>
    <property type="match status" value="1"/>
</dbReference>
<dbReference type="RefSeq" id="WP_008908900.1">
    <property type="nucleotide sequence ID" value="NZ_CAKP01000082.1"/>
</dbReference>
<evidence type="ECO:0000256" key="2">
    <source>
        <dbReference type="ARBA" id="ARBA00010231"/>
    </source>
</evidence>
<dbReference type="SUPFAM" id="SSF51161">
    <property type="entry name" value="Trimeric LpxA-like enzymes"/>
    <property type="match status" value="1"/>
</dbReference>
<dbReference type="InterPro" id="IPR016055">
    <property type="entry name" value="A-D-PHexomutase_a/b/a-I/II/III"/>
</dbReference>
<dbReference type="eggNOG" id="COG1208">
    <property type="taxonomic scope" value="Bacteria"/>
</dbReference>
<comment type="caution">
    <text evidence="9">The sequence shown here is derived from an EMBL/GenBank/DDBJ whole genome shotgun (WGS) entry which is preliminary data.</text>
</comment>
<dbReference type="InterPro" id="IPR036900">
    <property type="entry name" value="A-D-PHexomutase_C_sf"/>
</dbReference>
<accession>I7J5C0</accession>
<dbReference type="Pfam" id="PF00483">
    <property type="entry name" value="NTP_transferase"/>
    <property type="match status" value="1"/>
</dbReference>
<dbReference type="SUPFAM" id="SSF53738">
    <property type="entry name" value="Phosphoglucomutase, first 3 domains"/>
    <property type="match status" value="1"/>
</dbReference>
<dbReference type="eggNOG" id="COG1109">
    <property type="taxonomic scope" value="Bacteria"/>
</dbReference>
<dbReference type="SUPFAM" id="SSF55957">
    <property type="entry name" value="Phosphoglucomutase, C-terminal domain"/>
    <property type="match status" value="1"/>
</dbReference>
<dbReference type="Gene3D" id="3.90.550.10">
    <property type="entry name" value="Spore Coat Polysaccharide Biosynthesis Protein SpsA, Chain A"/>
    <property type="match status" value="1"/>
</dbReference>
<dbReference type="CDD" id="cd04181">
    <property type="entry name" value="NTP_transferase"/>
    <property type="match status" value="1"/>
</dbReference>
<protein>
    <submittedName>
        <fullName evidence="9">Mannose-1-phosphate guanylyltransferase / Phosphomannomutase</fullName>
        <ecNumber evidence="9">5.4.2.8</ecNumber>
    </submittedName>
</protein>